<keyword evidence="3" id="KW-1185">Reference proteome</keyword>
<feature type="transmembrane region" description="Helical" evidence="1">
    <location>
        <begin position="12"/>
        <end position="33"/>
    </location>
</feature>
<dbReference type="InterPro" id="IPR047811">
    <property type="entry name" value="CytC_ox_assmbl_put"/>
</dbReference>
<evidence type="ECO:0000313" key="3">
    <source>
        <dbReference type="Proteomes" id="UP000252884"/>
    </source>
</evidence>
<accession>A0A368YB17</accession>
<keyword evidence="1" id="KW-0812">Transmembrane</keyword>
<evidence type="ECO:0000313" key="2">
    <source>
        <dbReference type="EMBL" id="RCW76608.1"/>
    </source>
</evidence>
<proteinExistence type="predicted"/>
<keyword evidence="1" id="KW-1133">Transmembrane helix</keyword>
<name>A0A368YB17_9BURK</name>
<gene>
    <name evidence="2" type="ORF">DES41_1011216</name>
</gene>
<dbReference type="NCBIfam" id="NF038351">
    <property type="entry name" value="cyt_ox_assem_30"/>
    <property type="match status" value="1"/>
</dbReference>
<dbReference type="EMBL" id="QPJK01000001">
    <property type="protein sequence ID" value="RCW76608.1"/>
    <property type="molecule type" value="Genomic_DNA"/>
</dbReference>
<dbReference type="RefSeq" id="WP_211332900.1">
    <property type="nucleotide sequence ID" value="NZ_QPJK01000001.1"/>
</dbReference>
<evidence type="ECO:0000256" key="1">
    <source>
        <dbReference type="SAM" id="Phobius"/>
    </source>
</evidence>
<organism evidence="2 3">
    <name type="scientific">Pseudorhodoferax soli</name>
    <dbReference type="NCBI Taxonomy" id="545864"/>
    <lineage>
        <taxon>Bacteria</taxon>
        <taxon>Pseudomonadati</taxon>
        <taxon>Pseudomonadota</taxon>
        <taxon>Betaproteobacteria</taxon>
        <taxon>Burkholderiales</taxon>
        <taxon>Comamonadaceae</taxon>
    </lineage>
</organism>
<sequence length="37" mass="4188">MTPDKKKQNLRTGLILLSVALAFFIGFMVKMVYLGRS</sequence>
<comment type="caution">
    <text evidence="2">The sequence shown here is derived from an EMBL/GenBank/DDBJ whole genome shotgun (WGS) entry which is preliminary data.</text>
</comment>
<reference evidence="2 3" key="1">
    <citation type="submission" date="2018-07" db="EMBL/GenBank/DDBJ databases">
        <title>Genomic Encyclopedia of Type Strains, Phase IV (KMG-IV): sequencing the most valuable type-strain genomes for metagenomic binning, comparative biology and taxonomic classification.</title>
        <authorList>
            <person name="Goeker M."/>
        </authorList>
    </citation>
    <scope>NUCLEOTIDE SEQUENCE [LARGE SCALE GENOMIC DNA]</scope>
    <source>
        <strain evidence="2 3">DSM 21634</strain>
    </source>
</reference>
<dbReference type="Proteomes" id="UP000252884">
    <property type="component" value="Unassembled WGS sequence"/>
</dbReference>
<protein>
    <submittedName>
        <fullName evidence="2">Uncharacterized protein</fullName>
    </submittedName>
</protein>
<dbReference type="AlphaFoldDB" id="A0A368YB17"/>
<keyword evidence="1" id="KW-0472">Membrane</keyword>